<accession>A0A7C9KG16</accession>
<organism evidence="2 3">
    <name type="scientific">Sandarakinorhabdus fusca</name>
    <dbReference type="NCBI Taxonomy" id="1439888"/>
    <lineage>
        <taxon>Bacteria</taxon>
        <taxon>Pseudomonadati</taxon>
        <taxon>Pseudomonadota</taxon>
        <taxon>Alphaproteobacteria</taxon>
        <taxon>Sphingomonadales</taxon>
        <taxon>Sphingosinicellaceae</taxon>
        <taxon>Sandarakinorhabdus</taxon>
    </lineage>
</organism>
<dbReference type="Proteomes" id="UP000481327">
    <property type="component" value="Unassembled WGS sequence"/>
</dbReference>
<evidence type="ECO:0008006" key="4">
    <source>
        <dbReference type="Google" id="ProtNLM"/>
    </source>
</evidence>
<evidence type="ECO:0000313" key="2">
    <source>
        <dbReference type="EMBL" id="MQT15740.1"/>
    </source>
</evidence>
<gene>
    <name evidence="2" type="ORF">F3168_00475</name>
</gene>
<reference evidence="2 3" key="1">
    <citation type="submission" date="2019-09" db="EMBL/GenBank/DDBJ databases">
        <title>Polymorphobacter sp. isolated from a lake in China.</title>
        <authorList>
            <person name="Liu Z."/>
        </authorList>
    </citation>
    <scope>NUCLEOTIDE SEQUENCE [LARGE SCALE GENOMIC DNA]</scope>
    <source>
        <strain evidence="2 3">D40P</strain>
    </source>
</reference>
<keyword evidence="1" id="KW-0732">Signal</keyword>
<dbReference type="Gene3D" id="2.30.30.760">
    <property type="match status" value="1"/>
</dbReference>
<protein>
    <recommendedName>
        <fullName evidence="4">Flagella basal body P-ring formation protein FlgA C-terminal domain-containing protein</fullName>
    </recommendedName>
</protein>
<feature type="chain" id="PRO_5028966098" description="Flagella basal body P-ring formation protein FlgA C-terminal domain-containing protein" evidence="1">
    <location>
        <begin position="22"/>
        <end position="162"/>
    </location>
</feature>
<name>A0A7C9KG16_9SPHN</name>
<feature type="signal peptide" evidence="1">
    <location>
        <begin position="1"/>
        <end position="21"/>
    </location>
</feature>
<dbReference type="AlphaFoldDB" id="A0A7C9KG16"/>
<comment type="caution">
    <text evidence="2">The sequence shown here is derived from an EMBL/GenBank/DDBJ whole genome shotgun (WGS) entry which is preliminary data.</text>
</comment>
<sequence length="162" mass="16802">MVTMPLLLLAAGLMAPEVLQAHVEAFAGQPALVDPRLLLPACARPDFAWAPGGRSVAVHCAAPEWQVFVPVGEGGTGAAPLPGEAAIPRRVADAPAVRRGDRVMLEAGGDGFVIGMDSVAESDSRDGRVALRAVAGGRRLYGFIGSDGHVRLRDSSNMVNGR</sequence>
<dbReference type="EMBL" id="WIOL01000001">
    <property type="protein sequence ID" value="MQT15740.1"/>
    <property type="molecule type" value="Genomic_DNA"/>
</dbReference>
<keyword evidence="3" id="KW-1185">Reference proteome</keyword>
<dbReference type="RefSeq" id="WP_152576212.1">
    <property type="nucleotide sequence ID" value="NZ_JAATJI010000001.1"/>
</dbReference>
<dbReference type="OrthoDB" id="7408548at2"/>
<evidence type="ECO:0000313" key="3">
    <source>
        <dbReference type="Proteomes" id="UP000481327"/>
    </source>
</evidence>
<evidence type="ECO:0000256" key="1">
    <source>
        <dbReference type="SAM" id="SignalP"/>
    </source>
</evidence>
<proteinExistence type="predicted"/>